<dbReference type="SMART" id="SM00644">
    <property type="entry name" value="Ami_2"/>
    <property type="match status" value="1"/>
</dbReference>
<dbReference type="GO" id="GO:0008745">
    <property type="term" value="F:N-acetylmuramoyl-L-alanine amidase activity"/>
    <property type="evidence" value="ECO:0007669"/>
    <property type="project" value="InterPro"/>
</dbReference>
<dbReference type="PANTHER" id="PTHR11022">
    <property type="entry name" value="PEPTIDOGLYCAN RECOGNITION PROTEIN"/>
    <property type="match status" value="1"/>
</dbReference>
<accession>A0AAN9BQT3</accession>
<dbReference type="CDD" id="cd06583">
    <property type="entry name" value="PGRP"/>
    <property type="match status" value="1"/>
</dbReference>
<dbReference type="Gene3D" id="3.40.80.10">
    <property type="entry name" value="Peptidoglycan recognition protein-like"/>
    <property type="match status" value="1"/>
</dbReference>
<comment type="caution">
    <text evidence="6">The sequence shown here is derived from an EMBL/GenBank/DDBJ whole genome shotgun (WGS) entry which is preliminary data.</text>
</comment>
<keyword evidence="2" id="KW-0391">Immunity</keyword>
<evidence type="ECO:0000259" key="5">
    <source>
        <dbReference type="SMART" id="SM00701"/>
    </source>
</evidence>
<dbReference type="Proteomes" id="UP001374579">
    <property type="component" value="Unassembled WGS sequence"/>
</dbReference>
<evidence type="ECO:0000313" key="6">
    <source>
        <dbReference type="EMBL" id="KAK7110408.1"/>
    </source>
</evidence>
<evidence type="ECO:0000256" key="1">
    <source>
        <dbReference type="ARBA" id="ARBA00007553"/>
    </source>
</evidence>
<evidence type="ECO:0000313" key="7">
    <source>
        <dbReference type="Proteomes" id="UP001374579"/>
    </source>
</evidence>
<feature type="chain" id="PRO_5042924409" evidence="3">
    <location>
        <begin position="21"/>
        <end position="271"/>
    </location>
</feature>
<dbReference type="Pfam" id="PF01510">
    <property type="entry name" value="Amidase_2"/>
    <property type="match status" value="1"/>
</dbReference>
<feature type="signal peptide" evidence="3">
    <location>
        <begin position="1"/>
        <end position="20"/>
    </location>
</feature>
<evidence type="ECO:0000259" key="4">
    <source>
        <dbReference type="SMART" id="SM00644"/>
    </source>
</evidence>
<comment type="similarity">
    <text evidence="1">Belongs to the N-acetylmuramoyl-L-alanine amidase 2 family.</text>
</comment>
<evidence type="ECO:0000256" key="3">
    <source>
        <dbReference type="SAM" id="SignalP"/>
    </source>
</evidence>
<name>A0AAN9BQT3_9CAEN</name>
<keyword evidence="3" id="KW-0732">Signal</keyword>
<dbReference type="FunFam" id="3.40.80.10:FF:000001">
    <property type="entry name" value="Peptidoglycan recognition protein 1"/>
    <property type="match status" value="1"/>
</dbReference>
<dbReference type="InterPro" id="IPR036505">
    <property type="entry name" value="Amidase/PGRP_sf"/>
</dbReference>
<dbReference type="InterPro" id="IPR002502">
    <property type="entry name" value="Amidase_domain"/>
</dbReference>
<dbReference type="Pfam" id="PF08239">
    <property type="entry name" value="SH3_3"/>
    <property type="match status" value="1"/>
</dbReference>
<organism evidence="6 7">
    <name type="scientific">Littorina saxatilis</name>
    <dbReference type="NCBI Taxonomy" id="31220"/>
    <lineage>
        <taxon>Eukaryota</taxon>
        <taxon>Metazoa</taxon>
        <taxon>Spiralia</taxon>
        <taxon>Lophotrochozoa</taxon>
        <taxon>Mollusca</taxon>
        <taxon>Gastropoda</taxon>
        <taxon>Caenogastropoda</taxon>
        <taxon>Littorinimorpha</taxon>
        <taxon>Littorinoidea</taxon>
        <taxon>Littorinidae</taxon>
        <taxon>Littorina</taxon>
    </lineage>
</organism>
<dbReference type="Gene3D" id="2.30.30.40">
    <property type="entry name" value="SH3 Domains"/>
    <property type="match status" value="1"/>
</dbReference>
<dbReference type="GO" id="GO:0008270">
    <property type="term" value="F:zinc ion binding"/>
    <property type="evidence" value="ECO:0007669"/>
    <property type="project" value="InterPro"/>
</dbReference>
<dbReference type="InterPro" id="IPR003646">
    <property type="entry name" value="SH3-like_bac-type"/>
</dbReference>
<dbReference type="GO" id="GO:0002376">
    <property type="term" value="P:immune system process"/>
    <property type="evidence" value="ECO:0007669"/>
    <property type="project" value="UniProtKB-KW"/>
</dbReference>
<dbReference type="SUPFAM" id="SSF55846">
    <property type="entry name" value="N-acetylmuramoyl-L-alanine amidase-like"/>
    <property type="match status" value="1"/>
</dbReference>
<feature type="domain" description="Peptidoglycan recognition protein family" evidence="5">
    <location>
        <begin position="101"/>
        <end position="244"/>
    </location>
</feature>
<reference evidence="6 7" key="1">
    <citation type="submission" date="2024-02" db="EMBL/GenBank/DDBJ databases">
        <title>Chromosome-scale genome assembly of the rough periwinkle Littorina saxatilis.</title>
        <authorList>
            <person name="De Jode A."/>
            <person name="Faria R."/>
            <person name="Formenti G."/>
            <person name="Sims Y."/>
            <person name="Smith T.P."/>
            <person name="Tracey A."/>
            <person name="Wood J.M.D."/>
            <person name="Zagrodzka Z.B."/>
            <person name="Johannesson K."/>
            <person name="Butlin R.K."/>
            <person name="Leder E.H."/>
        </authorList>
    </citation>
    <scope>NUCLEOTIDE SEQUENCE [LARGE SCALE GENOMIC DNA]</scope>
    <source>
        <strain evidence="6">Snail1</strain>
        <tissue evidence="6">Muscle</tissue>
    </source>
</reference>
<dbReference type="SMART" id="SM00701">
    <property type="entry name" value="PGRP"/>
    <property type="match status" value="1"/>
</dbReference>
<protein>
    <submittedName>
        <fullName evidence="6">Uncharacterized protein</fullName>
    </submittedName>
</protein>
<proteinExistence type="inferred from homology"/>
<feature type="domain" description="N-acetylmuramoyl-L-alanine amidase" evidence="4">
    <location>
        <begin position="113"/>
        <end position="250"/>
    </location>
</feature>
<dbReference type="GO" id="GO:0009253">
    <property type="term" value="P:peptidoglycan catabolic process"/>
    <property type="evidence" value="ECO:0007669"/>
    <property type="project" value="InterPro"/>
</dbReference>
<dbReference type="InterPro" id="IPR006619">
    <property type="entry name" value="PGRP_domain_met/bac"/>
</dbReference>
<dbReference type="PANTHER" id="PTHR11022:SF41">
    <property type="entry name" value="PEPTIDOGLYCAN-RECOGNITION PROTEIN LC-RELATED"/>
    <property type="match status" value="1"/>
</dbReference>
<evidence type="ECO:0000256" key="2">
    <source>
        <dbReference type="ARBA" id="ARBA00022859"/>
    </source>
</evidence>
<sequence>MKFLIFFGVVILAISHHVDARCACATETLHVRSGAGTSHAILHTMAKGECLTYHDDSKHADGYNWLHVDFHGKSGWAASKWMAIRACGSTTHNGLQLPGCPHIVTRAEWGARAPSRQFGNMPGTPAYVFIHHGTGPSCHDKASCIHIIKGYQNYHMDTHGWPDIGYNFVVGEDGHAYEARGWKKLGAHTVGYNDKAIAICVMGDFTSHVPNTAALHTVKQLIECGVKNNHISQHYTLKGHRDVNPTSCPGTAFWNLIHSWPHFASGTKIYG</sequence>
<dbReference type="EMBL" id="JBAMIC010000003">
    <property type="protein sequence ID" value="KAK7110408.1"/>
    <property type="molecule type" value="Genomic_DNA"/>
</dbReference>
<gene>
    <name evidence="6" type="ORF">V1264_014291</name>
</gene>
<dbReference type="AlphaFoldDB" id="A0AAN9BQT3"/>
<dbReference type="InterPro" id="IPR015510">
    <property type="entry name" value="PGRP"/>
</dbReference>
<keyword evidence="7" id="KW-1185">Reference proteome</keyword>